<organism evidence="1 2">
    <name type="scientific">Frisingicoccus caecimuris</name>
    <dbReference type="NCBI Taxonomy" id="1796636"/>
    <lineage>
        <taxon>Bacteria</taxon>
        <taxon>Bacillati</taxon>
        <taxon>Bacillota</taxon>
        <taxon>Clostridia</taxon>
        <taxon>Lachnospirales</taxon>
        <taxon>Lachnospiraceae</taxon>
        <taxon>Frisingicoccus</taxon>
    </lineage>
</organism>
<dbReference type="AlphaFoldDB" id="A0A4R2LFL2"/>
<reference evidence="1 2" key="1">
    <citation type="submission" date="2019-03" db="EMBL/GenBank/DDBJ databases">
        <title>Genomic Encyclopedia of Type Strains, Phase IV (KMG-IV): sequencing the most valuable type-strain genomes for metagenomic binning, comparative biology and taxonomic classification.</title>
        <authorList>
            <person name="Goeker M."/>
        </authorList>
    </citation>
    <scope>NUCLEOTIDE SEQUENCE [LARGE SCALE GENOMIC DNA]</scope>
    <source>
        <strain evidence="1 2">DSM 28559</strain>
    </source>
</reference>
<dbReference type="InterPro" id="IPR007553">
    <property type="entry name" value="2-thiour_desulf"/>
</dbReference>
<dbReference type="OrthoDB" id="9797779at2"/>
<name>A0A4R2LFL2_9FIRM</name>
<comment type="caution">
    <text evidence="1">The sequence shown here is derived from an EMBL/GenBank/DDBJ whole genome shotgun (WGS) entry which is preliminary data.</text>
</comment>
<sequence>MKVLVSACLMGRNCKYNGGNNYSVELQDFLNGKAVIEVCPEVAAGMPVPRPPVEIVEGVVTDIHGKNVDVLYRQGVARVMEQIQNEDIEYAVLQSRSPTCGVKQIYDGTFSKKLIEGRGILAEALIQAGYRVIDVEDLKNDTISREA</sequence>
<dbReference type="PANTHER" id="PTHR30087:SF1">
    <property type="entry name" value="HYPOTHETICAL CYTOSOLIC PROTEIN"/>
    <property type="match status" value="1"/>
</dbReference>
<dbReference type="PANTHER" id="PTHR30087">
    <property type="entry name" value="INNER MEMBRANE PROTEIN"/>
    <property type="match status" value="1"/>
</dbReference>
<keyword evidence="2" id="KW-1185">Reference proteome</keyword>
<gene>
    <name evidence="1" type="ORF">EV212_102246</name>
</gene>
<accession>A0A4R2LFL2</accession>
<protein>
    <submittedName>
        <fullName evidence="1">Uncharacterized protein YbbK (DUF523 family)</fullName>
    </submittedName>
</protein>
<proteinExistence type="predicted"/>
<evidence type="ECO:0000313" key="2">
    <source>
        <dbReference type="Proteomes" id="UP000295711"/>
    </source>
</evidence>
<dbReference type="Pfam" id="PF04463">
    <property type="entry name" value="2-thiour_desulf"/>
    <property type="match status" value="1"/>
</dbReference>
<dbReference type="RefSeq" id="WP_132088940.1">
    <property type="nucleotide sequence ID" value="NZ_JANKAQ010000001.1"/>
</dbReference>
<evidence type="ECO:0000313" key="1">
    <source>
        <dbReference type="EMBL" id="TCO85928.1"/>
    </source>
</evidence>
<dbReference type="EMBL" id="SLXA01000002">
    <property type="protein sequence ID" value="TCO85928.1"/>
    <property type="molecule type" value="Genomic_DNA"/>
</dbReference>
<dbReference type="Proteomes" id="UP000295711">
    <property type="component" value="Unassembled WGS sequence"/>
</dbReference>